<evidence type="ECO:0000259" key="1">
    <source>
        <dbReference type="PROSITE" id="PS51038"/>
    </source>
</evidence>
<dbReference type="EMBL" id="KZ451916">
    <property type="protein sequence ID" value="PKA62554.1"/>
    <property type="molecule type" value="Genomic_DNA"/>
</dbReference>
<evidence type="ECO:0000313" key="3">
    <source>
        <dbReference type="Proteomes" id="UP000236161"/>
    </source>
</evidence>
<dbReference type="OrthoDB" id="1922186at2759"/>
<feature type="domain" description="BAH" evidence="1">
    <location>
        <begin position="1"/>
        <end position="107"/>
    </location>
</feature>
<reference evidence="2 3" key="1">
    <citation type="journal article" date="2017" name="Nature">
        <title>The Apostasia genome and the evolution of orchids.</title>
        <authorList>
            <person name="Zhang G.Q."/>
            <person name="Liu K.W."/>
            <person name="Li Z."/>
            <person name="Lohaus R."/>
            <person name="Hsiao Y.Y."/>
            <person name="Niu S.C."/>
            <person name="Wang J.Y."/>
            <person name="Lin Y.C."/>
            <person name="Xu Q."/>
            <person name="Chen L.J."/>
            <person name="Yoshida K."/>
            <person name="Fujiwara S."/>
            <person name="Wang Z.W."/>
            <person name="Zhang Y.Q."/>
            <person name="Mitsuda N."/>
            <person name="Wang M."/>
            <person name="Liu G.H."/>
            <person name="Pecoraro L."/>
            <person name="Huang H.X."/>
            <person name="Xiao X.J."/>
            <person name="Lin M."/>
            <person name="Wu X.Y."/>
            <person name="Wu W.L."/>
            <person name="Chen Y.Y."/>
            <person name="Chang S.B."/>
            <person name="Sakamoto S."/>
            <person name="Ohme-Takagi M."/>
            <person name="Yagi M."/>
            <person name="Zeng S.J."/>
            <person name="Shen C.Y."/>
            <person name="Yeh C.M."/>
            <person name="Luo Y.B."/>
            <person name="Tsai W.C."/>
            <person name="Van de Peer Y."/>
            <person name="Liu Z.J."/>
        </authorList>
    </citation>
    <scope>NUCLEOTIDE SEQUENCE [LARGE SCALE GENOMIC DNA]</scope>
    <source>
        <strain evidence="3">cv. Shenzhen</strain>
        <tissue evidence="2">Stem</tissue>
    </source>
</reference>
<dbReference type="PROSITE" id="PS51038">
    <property type="entry name" value="BAH"/>
    <property type="match status" value="1"/>
</dbReference>
<dbReference type="Proteomes" id="UP000236161">
    <property type="component" value="Unassembled WGS sequence"/>
</dbReference>
<organism evidence="2 3">
    <name type="scientific">Apostasia shenzhenica</name>
    <dbReference type="NCBI Taxonomy" id="1088818"/>
    <lineage>
        <taxon>Eukaryota</taxon>
        <taxon>Viridiplantae</taxon>
        <taxon>Streptophyta</taxon>
        <taxon>Embryophyta</taxon>
        <taxon>Tracheophyta</taxon>
        <taxon>Spermatophyta</taxon>
        <taxon>Magnoliopsida</taxon>
        <taxon>Liliopsida</taxon>
        <taxon>Asparagales</taxon>
        <taxon>Orchidaceae</taxon>
        <taxon>Apostasioideae</taxon>
        <taxon>Apostasia</taxon>
    </lineage>
</organism>
<dbReference type="AlphaFoldDB" id="A0A2I0B432"/>
<proteinExistence type="predicted"/>
<dbReference type="InterPro" id="IPR001025">
    <property type="entry name" value="BAH_dom"/>
</dbReference>
<dbReference type="PANTHER" id="PTHR46871">
    <property type="entry name" value="BROMO-ADJACENT HOMOLOGY (BAH) DOMAIN-CONTAINING PROTEIN"/>
    <property type="match status" value="1"/>
</dbReference>
<dbReference type="Gene3D" id="2.30.30.490">
    <property type="match status" value="1"/>
</dbReference>
<gene>
    <name evidence="2" type="ORF">AXF42_Ash012140</name>
</gene>
<evidence type="ECO:0000313" key="2">
    <source>
        <dbReference type="EMBL" id="PKA62554.1"/>
    </source>
</evidence>
<dbReference type="SMART" id="SM00439">
    <property type="entry name" value="BAH"/>
    <property type="match status" value="1"/>
</dbReference>
<dbReference type="PANTHER" id="PTHR46871:SF1">
    <property type="entry name" value="BROMO-ADJACENT HOMOLOGY (BAH) DOMAIN-CONTAINING PROTEIN"/>
    <property type="match status" value="1"/>
</dbReference>
<protein>
    <recommendedName>
        <fullName evidence="1">BAH domain-containing protein</fullName>
    </recommendedName>
</protein>
<accession>A0A2I0B432</accession>
<dbReference type="STRING" id="1088818.A0A2I0B432"/>
<dbReference type="GO" id="GO:0003682">
    <property type="term" value="F:chromatin binding"/>
    <property type="evidence" value="ECO:0007669"/>
    <property type="project" value="InterPro"/>
</dbReference>
<dbReference type="Pfam" id="PF01426">
    <property type="entry name" value="BAH"/>
    <property type="match status" value="1"/>
</dbReference>
<name>A0A2I0B432_9ASPA</name>
<sequence length="197" mass="22842">MPEQKGMKPYIGILKDVRAGSGGRNLTLRVQWLYRPEEAVGEDGEPWPAHDREIFLSFHNDEVATEAVMQKCAVHYLSPAMEMEEERHGFFVKKVYDFRKKVMVDLTAINEFKEAERRQIERLLQQTREAWAISTSVEQEQLVEEPEMLSAQRILRPKSKQPGPVEKVCQKAQWRRFVKAQPMNISKASGPAFREKA</sequence>
<dbReference type="InterPro" id="IPR043151">
    <property type="entry name" value="BAH_sf"/>
</dbReference>
<keyword evidence="3" id="KW-1185">Reference proteome</keyword>